<name>A0ABW5P8M9_9BACL</name>
<dbReference type="Gene3D" id="3.40.50.300">
    <property type="entry name" value="P-loop containing nucleotide triphosphate hydrolases"/>
    <property type="match status" value="1"/>
</dbReference>
<keyword evidence="2" id="KW-1185">Reference proteome</keyword>
<dbReference type="Pfam" id="PF13671">
    <property type="entry name" value="AAA_33"/>
    <property type="match status" value="1"/>
</dbReference>
<dbReference type="EMBL" id="JBHUME010000005">
    <property type="protein sequence ID" value="MFD2611627.1"/>
    <property type="molecule type" value="Genomic_DNA"/>
</dbReference>
<dbReference type="RefSeq" id="WP_377600471.1">
    <property type="nucleotide sequence ID" value="NZ_JBHUME010000005.1"/>
</dbReference>
<protein>
    <submittedName>
        <fullName evidence="1">AAA family ATPase</fullName>
    </submittedName>
</protein>
<comment type="caution">
    <text evidence="1">The sequence shown here is derived from an EMBL/GenBank/DDBJ whole genome shotgun (WGS) entry which is preliminary data.</text>
</comment>
<evidence type="ECO:0000313" key="2">
    <source>
        <dbReference type="Proteomes" id="UP001597541"/>
    </source>
</evidence>
<sequence>MYFSKKSGTVYLISGPLGVGKSTVSKTLANAMNQCVLIEGDLLLHVYRGETEPPWEERLRLAWLNIVAVTRNFLLNGLDVVIDFVVEDELQWFTNQLSDLEVTLHYIVLHAAPDNLTARLYQRGDAQSIHRSLFLRNKLMASPTNEPFLLDTDGKNPVELAEEIIKNVRYRIQG</sequence>
<dbReference type="SUPFAM" id="SSF52540">
    <property type="entry name" value="P-loop containing nucleoside triphosphate hydrolases"/>
    <property type="match status" value="1"/>
</dbReference>
<organism evidence="1 2">
    <name type="scientific">Paenibacillus gansuensis</name>
    <dbReference type="NCBI Taxonomy" id="306542"/>
    <lineage>
        <taxon>Bacteria</taxon>
        <taxon>Bacillati</taxon>
        <taxon>Bacillota</taxon>
        <taxon>Bacilli</taxon>
        <taxon>Bacillales</taxon>
        <taxon>Paenibacillaceae</taxon>
        <taxon>Paenibacillus</taxon>
    </lineage>
</organism>
<gene>
    <name evidence="1" type="ORF">ACFSUF_04235</name>
</gene>
<reference evidence="2" key="1">
    <citation type="journal article" date="2019" name="Int. J. Syst. Evol. Microbiol.">
        <title>The Global Catalogue of Microorganisms (GCM) 10K type strain sequencing project: providing services to taxonomists for standard genome sequencing and annotation.</title>
        <authorList>
            <consortium name="The Broad Institute Genomics Platform"/>
            <consortium name="The Broad Institute Genome Sequencing Center for Infectious Disease"/>
            <person name="Wu L."/>
            <person name="Ma J."/>
        </authorList>
    </citation>
    <scope>NUCLEOTIDE SEQUENCE [LARGE SCALE GENOMIC DNA]</scope>
    <source>
        <strain evidence="2">KCTC 3950</strain>
    </source>
</reference>
<accession>A0ABW5P8M9</accession>
<proteinExistence type="predicted"/>
<dbReference type="InterPro" id="IPR027417">
    <property type="entry name" value="P-loop_NTPase"/>
</dbReference>
<dbReference type="Proteomes" id="UP001597541">
    <property type="component" value="Unassembled WGS sequence"/>
</dbReference>
<evidence type="ECO:0000313" key="1">
    <source>
        <dbReference type="EMBL" id="MFD2611627.1"/>
    </source>
</evidence>